<protein>
    <recommendedName>
        <fullName evidence="1">CYTH domain-containing protein</fullName>
    </recommendedName>
</protein>
<dbReference type="AlphaFoldDB" id="A0A2H0FIZ0"/>
<dbReference type="Proteomes" id="UP000230778">
    <property type="component" value="Unassembled WGS sequence"/>
</dbReference>
<dbReference type="EMBL" id="PCUC01000099">
    <property type="protein sequence ID" value="PIQ06664.1"/>
    <property type="molecule type" value="Genomic_DNA"/>
</dbReference>
<sequence length="118" mass="14260">MKQEVELQIIIKDPIKVERKLRKAGKFIGVRRQVDEYFVPPDRDFFKKEPPLEYLRVRFEKGKNHLNYSFLRFGKNGWLRATDEYETLVEKPEIVEEIFKKIGLIPKITVIKTRKYFN</sequence>
<feature type="domain" description="CYTH" evidence="1">
    <location>
        <begin position="2"/>
        <end position="118"/>
    </location>
</feature>
<dbReference type="SUPFAM" id="SSF55154">
    <property type="entry name" value="CYTH-like phosphatases"/>
    <property type="match status" value="1"/>
</dbReference>
<dbReference type="InterPro" id="IPR023577">
    <property type="entry name" value="CYTH_domain"/>
</dbReference>
<dbReference type="Gene3D" id="2.40.320.10">
    <property type="entry name" value="Hypothetical Protein Pfu-838710-001"/>
    <property type="match status" value="1"/>
</dbReference>
<accession>A0A2H0FIZ0</accession>
<name>A0A2H0FIZ0_9BACT</name>
<dbReference type="InterPro" id="IPR033469">
    <property type="entry name" value="CYTH-like_dom_sf"/>
</dbReference>
<dbReference type="PROSITE" id="PS51707">
    <property type="entry name" value="CYTH"/>
    <property type="match status" value="1"/>
</dbReference>
<dbReference type="Pfam" id="PF01928">
    <property type="entry name" value="CYTH"/>
    <property type="match status" value="1"/>
</dbReference>
<feature type="non-terminal residue" evidence="2">
    <location>
        <position position="118"/>
    </location>
</feature>
<gene>
    <name evidence="2" type="ORF">COW72_01780</name>
</gene>
<evidence type="ECO:0000313" key="3">
    <source>
        <dbReference type="Proteomes" id="UP000230778"/>
    </source>
</evidence>
<evidence type="ECO:0000313" key="2">
    <source>
        <dbReference type="EMBL" id="PIQ06664.1"/>
    </source>
</evidence>
<evidence type="ECO:0000259" key="1">
    <source>
        <dbReference type="PROSITE" id="PS51707"/>
    </source>
</evidence>
<reference evidence="2 3" key="1">
    <citation type="submission" date="2017-09" db="EMBL/GenBank/DDBJ databases">
        <title>Depth-based differentiation of microbial function through sediment-hosted aquifers and enrichment of novel symbionts in the deep terrestrial subsurface.</title>
        <authorList>
            <person name="Probst A.J."/>
            <person name="Ladd B."/>
            <person name="Jarett J.K."/>
            <person name="Geller-Mcgrath D.E."/>
            <person name="Sieber C.M."/>
            <person name="Emerson J.B."/>
            <person name="Anantharaman K."/>
            <person name="Thomas B.C."/>
            <person name="Malmstrom R."/>
            <person name="Stieglmeier M."/>
            <person name="Klingl A."/>
            <person name="Woyke T."/>
            <person name="Ryan C.M."/>
            <person name="Banfield J.F."/>
        </authorList>
    </citation>
    <scope>NUCLEOTIDE SEQUENCE [LARGE SCALE GENOMIC DNA]</scope>
    <source>
        <strain evidence="2">CG18_big_fil_WC_8_21_14_2_50_37_10</strain>
    </source>
</reference>
<comment type="caution">
    <text evidence="2">The sequence shown here is derived from an EMBL/GenBank/DDBJ whole genome shotgun (WGS) entry which is preliminary data.</text>
</comment>
<organism evidence="2 3">
    <name type="scientific">Candidatus Nealsonbacteria bacterium CG18_big_fil_WC_8_21_14_2_50_37_10</name>
    <dbReference type="NCBI Taxonomy" id="1974717"/>
    <lineage>
        <taxon>Bacteria</taxon>
        <taxon>Candidatus Nealsoniibacteriota</taxon>
    </lineage>
</organism>
<proteinExistence type="predicted"/>